<protein>
    <submittedName>
        <fullName evidence="1">Uncharacterized protein</fullName>
    </submittedName>
</protein>
<accession>A0A1X0RMZ1</accession>
<dbReference type="Proteomes" id="UP000242381">
    <property type="component" value="Unassembled WGS sequence"/>
</dbReference>
<dbReference type="AlphaFoldDB" id="A0A1X0RMZ1"/>
<dbReference type="EMBL" id="KV921546">
    <property type="protein sequence ID" value="ORE13334.1"/>
    <property type="molecule type" value="Genomic_DNA"/>
</dbReference>
<name>A0A1X0RMZ1_RHIZD</name>
<sequence>MLQPIISNYKSGSAAKYQQNWKKAFKENSKRLELKIIRTISHNGVWAEKITAELKPSITESNISSTDTSTSSFQYQKVLTEEDKTLMKHTHDRISGKWYLKEGVIVEDVMYNEAKDYSFEHPLHSYILHINDSNFLK</sequence>
<evidence type="ECO:0000313" key="1">
    <source>
        <dbReference type="EMBL" id="ORE13334.1"/>
    </source>
</evidence>
<gene>
    <name evidence="1" type="ORF">BCV71DRAFT_268414</name>
</gene>
<dbReference type="VEuPathDB" id="FungiDB:BCV72DRAFT_96038"/>
<organism evidence="1 2">
    <name type="scientific">Rhizopus microsporus</name>
    <dbReference type="NCBI Taxonomy" id="58291"/>
    <lineage>
        <taxon>Eukaryota</taxon>
        <taxon>Fungi</taxon>
        <taxon>Fungi incertae sedis</taxon>
        <taxon>Mucoromycota</taxon>
        <taxon>Mucoromycotina</taxon>
        <taxon>Mucoromycetes</taxon>
        <taxon>Mucorales</taxon>
        <taxon>Mucorineae</taxon>
        <taxon>Rhizopodaceae</taxon>
        <taxon>Rhizopus</taxon>
    </lineage>
</organism>
<reference evidence="1 2" key="1">
    <citation type="journal article" date="2016" name="Proc. Natl. Acad. Sci. U.S.A.">
        <title>Lipid metabolic changes in an early divergent fungus govern the establishment of a mutualistic symbiosis with endobacteria.</title>
        <authorList>
            <person name="Lastovetsky O.A."/>
            <person name="Gaspar M.L."/>
            <person name="Mondo S.J."/>
            <person name="LaButti K.M."/>
            <person name="Sandor L."/>
            <person name="Grigoriev I.V."/>
            <person name="Henry S.A."/>
            <person name="Pawlowska T.E."/>
        </authorList>
    </citation>
    <scope>NUCLEOTIDE SEQUENCE [LARGE SCALE GENOMIC DNA]</scope>
    <source>
        <strain evidence="1 2">ATCC 11559</strain>
    </source>
</reference>
<proteinExistence type="predicted"/>
<dbReference type="OMA" id="RTISHNG"/>
<evidence type="ECO:0000313" key="2">
    <source>
        <dbReference type="Proteomes" id="UP000242381"/>
    </source>
</evidence>